<proteinExistence type="predicted"/>
<dbReference type="EMBL" id="VUJX02000001">
    <property type="protein sequence ID" value="KAL0942562.1"/>
    <property type="molecule type" value="Genomic_DNA"/>
</dbReference>
<sequence>MRILLARTVDKERLEHMISDPQNVLWGLEDVAWEMKNELGRAYDPCMRLIKDIGVKLETVAANLNIEGSEKIQKAGLEAVVSANPPLAITSGFRREFYFRKRVDFTMKQRSINKTLTEMEESNEKLRSLLEGADSVNSTQDDEDLFQKTRFMAAFTNDGVPTTIVIKLGYFSSSGYIGEGEVQSKAN</sequence>
<evidence type="ECO:0000313" key="1">
    <source>
        <dbReference type="EMBL" id="KAL0942562.1"/>
    </source>
</evidence>
<organism evidence="1 2">
    <name type="scientific">Colletotrichum truncatum</name>
    <name type="common">Anthracnose fungus</name>
    <name type="synonym">Colletotrichum capsici</name>
    <dbReference type="NCBI Taxonomy" id="5467"/>
    <lineage>
        <taxon>Eukaryota</taxon>
        <taxon>Fungi</taxon>
        <taxon>Dikarya</taxon>
        <taxon>Ascomycota</taxon>
        <taxon>Pezizomycotina</taxon>
        <taxon>Sordariomycetes</taxon>
        <taxon>Hypocreomycetidae</taxon>
        <taxon>Glomerellales</taxon>
        <taxon>Glomerellaceae</taxon>
        <taxon>Colletotrichum</taxon>
        <taxon>Colletotrichum truncatum species complex</taxon>
    </lineage>
</organism>
<evidence type="ECO:0000313" key="2">
    <source>
        <dbReference type="Proteomes" id="UP000805649"/>
    </source>
</evidence>
<gene>
    <name evidence="1" type="ORF">CTRU02_200448</name>
</gene>
<reference evidence="1 2" key="1">
    <citation type="journal article" date="2020" name="Phytopathology">
        <title>Genome Sequence Resources of Colletotrichum truncatum, C. plurivorum, C. musicola, and C. sojae: Four Species Pathogenic to Soybean (Glycine max).</title>
        <authorList>
            <person name="Rogerio F."/>
            <person name="Boufleur T.R."/>
            <person name="Ciampi-Guillardi M."/>
            <person name="Sukno S.A."/>
            <person name="Thon M.R."/>
            <person name="Massola Junior N.S."/>
            <person name="Baroncelli R."/>
        </authorList>
    </citation>
    <scope>NUCLEOTIDE SEQUENCE [LARGE SCALE GENOMIC DNA]</scope>
    <source>
        <strain evidence="1 2">CMES1059</strain>
    </source>
</reference>
<dbReference type="Proteomes" id="UP000805649">
    <property type="component" value="Unassembled WGS sequence"/>
</dbReference>
<comment type="caution">
    <text evidence="1">The sequence shown here is derived from an EMBL/GenBank/DDBJ whole genome shotgun (WGS) entry which is preliminary data.</text>
</comment>
<accession>A0ACC3ZF67</accession>
<name>A0ACC3ZF67_COLTU</name>
<keyword evidence="2" id="KW-1185">Reference proteome</keyword>
<protein>
    <submittedName>
        <fullName evidence="1">Uncharacterized protein</fullName>
    </submittedName>
</protein>